<proteinExistence type="predicted"/>
<reference evidence="3" key="2">
    <citation type="submission" date="2023-06" db="EMBL/GenBank/DDBJ databases">
        <authorList>
            <consortium name="Lawrence Berkeley National Laboratory"/>
            <person name="Mondo S.J."/>
            <person name="Hensen N."/>
            <person name="Bonometti L."/>
            <person name="Westerberg I."/>
            <person name="Brannstrom I.O."/>
            <person name="Guillou S."/>
            <person name="Cros-Aarteil S."/>
            <person name="Calhoun S."/>
            <person name="Haridas S."/>
            <person name="Kuo A."/>
            <person name="Pangilinan J."/>
            <person name="Riley R."/>
            <person name="Labutti K."/>
            <person name="Andreopoulos B."/>
            <person name="Lipzen A."/>
            <person name="Chen C."/>
            <person name="Yanf M."/>
            <person name="Daum C."/>
            <person name="Ng V."/>
            <person name="Clum A."/>
            <person name="Steindorff A."/>
            <person name="Ohm R."/>
            <person name="Martin F."/>
            <person name="Silar P."/>
            <person name="Natvig D."/>
            <person name="Lalanne C."/>
            <person name="Gautier V."/>
            <person name="Ament-Velasquez S.L."/>
            <person name="Kruys A."/>
            <person name="Hutchinson M.I."/>
            <person name="Powell A.J."/>
            <person name="Barry K."/>
            <person name="Miller A.N."/>
            <person name="Grigoriev I.V."/>
            <person name="Debuchy R."/>
            <person name="Gladieux P."/>
            <person name="Thoren M.H."/>
            <person name="Johannesson H."/>
        </authorList>
    </citation>
    <scope>NUCLEOTIDE SEQUENCE</scope>
    <source>
        <strain evidence="3">PSN324</strain>
    </source>
</reference>
<evidence type="ECO:0008006" key="5">
    <source>
        <dbReference type="Google" id="ProtNLM"/>
    </source>
</evidence>
<accession>A0AAV9HQY5</accession>
<dbReference type="AlphaFoldDB" id="A0AAV9HQY5"/>
<keyword evidence="1" id="KW-1133">Transmembrane helix</keyword>
<reference evidence="3" key="1">
    <citation type="journal article" date="2023" name="Mol. Phylogenet. Evol.">
        <title>Genome-scale phylogeny and comparative genomics of the fungal order Sordariales.</title>
        <authorList>
            <person name="Hensen N."/>
            <person name="Bonometti L."/>
            <person name="Westerberg I."/>
            <person name="Brannstrom I.O."/>
            <person name="Guillou S."/>
            <person name="Cros-Aarteil S."/>
            <person name="Calhoun S."/>
            <person name="Haridas S."/>
            <person name="Kuo A."/>
            <person name="Mondo S."/>
            <person name="Pangilinan J."/>
            <person name="Riley R."/>
            <person name="LaButti K."/>
            <person name="Andreopoulos B."/>
            <person name="Lipzen A."/>
            <person name="Chen C."/>
            <person name="Yan M."/>
            <person name="Daum C."/>
            <person name="Ng V."/>
            <person name="Clum A."/>
            <person name="Steindorff A."/>
            <person name="Ohm R.A."/>
            <person name="Martin F."/>
            <person name="Silar P."/>
            <person name="Natvig D.O."/>
            <person name="Lalanne C."/>
            <person name="Gautier V."/>
            <person name="Ament-Velasquez S.L."/>
            <person name="Kruys A."/>
            <person name="Hutchinson M.I."/>
            <person name="Powell A.J."/>
            <person name="Barry K."/>
            <person name="Miller A.N."/>
            <person name="Grigoriev I.V."/>
            <person name="Debuchy R."/>
            <person name="Gladieux P."/>
            <person name="Hiltunen Thoren M."/>
            <person name="Johannesson H."/>
        </authorList>
    </citation>
    <scope>NUCLEOTIDE SEQUENCE</scope>
    <source>
        <strain evidence="3">PSN324</strain>
    </source>
</reference>
<evidence type="ECO:0000313" key="3">
    <source>
        <dbReference type="EMBL" id="KAK4462450.1"/>
    </source>
</evidence>
<keyword evidence="1" id="KW-0472">Membrane</keyword>
<feature type="transmembrane region" description="Helical" evidence="1">
    <location>
        <begin position="224"/>
        <end position="244"/>
    </location>
</feature>
<evidence type="ECO:0000256" key="1">
    <source>
        <dbReference type="SAM" id="Phobius"/>
    </source>
</evidence>
<evidence type="ECO:0000256" key="2">
    <source>
        <dbReference type="SAM" id="SignalP"/>
    </source>
</evidence>
<comment type="caution">
    <text evidence="3">The sequence shown here is derived from an EMBL/GenBank/DDBJ whole genome shotgun (WGS) entry which is preliminary data.</text>
</comment>
<evidence type="ECO:0000313" key="4">
    <source>
        <dbReference type="Proteomes" id="UP001321749"/>
    </source>
</evidence>
<protein>
    <recommendedName>
        <fullName evidence="5">Peptidyl-tRNA hydrolase</fullName>
    </recommendedName>
</protein>
<gene>
    <name evidence="3" type="ORF">QBC42DRAFT_176012</name>
</gene>
<dbReference type="Proteomes" id="UP001321749">
    <property type="component" value="Unassembled WGS sequence"/>
</dbReference>
<keyword evidence="4" id="KW-1185">Reference proteome</keyword>
<keyword evidence="2" id="KW-0732">Signal</keyword>
<sequence>MRFSSATMLALPLLAAAAESPFQQYKAKFQNFLGSFGATAPSEDTNQVPIAGGNTGAVKKPKKAAEPKSIETLTLAGWKDAVYAPVKAEATQPEEWLVLISGRNKTCFGHCDKVEAAYRDASLKFAQLPESPHLGYVNCDDEPVLCNSWSASTGVFWALDVLPPPAQTEIFVKRLNLTTVTGQEIVDAYITRNGETWRKLENGGWFHPIDGKLAQYGVAVPIGYLFWALNAVPSWAMMLFVSFFSRSLM</sequence>
<organism evidence="3 4">
    <name type="scientific">Cladorrhinum samala</name>
    <dbReference type="NCBI Taxonomy" id="585594"/>
    <lineage>
        <taxon>Eukaryota</taxon>
        <taxon>Fungi</taxon>
        <taxon>Dikarya</taxon>
        <taxon>Ascomycota</taxon>
        <taxon>Pezizomycotina</taxon>
        <taxon>Sordariomycetes</taxon>
        <taxon>Sordariomycetidae</taxon>
        <taxon>Sordariales</taxon>
        <taxon>Podosporaceae</taxon>
        <taxon>Cladorrhinum</taxon>
    </lineage>
</organism>
<feature type="signal peptide" evidence="2">
    <location>
        <begin position="1"/>
        <end position="18"/>
    </location>
</feature>
<keyword evidence="1" id="KW-0812">Transmembrane</keyword>
<dbReference type="EMBL" id="MU864972">
    <property type="protein sequence ID" value="KAK4462450.1"/>
    <property type="molecule type" value="Genomic_DNA"/>
</dbReference>
<name>A0AAV9HQY5_9PEZI</name>
<feature type="chain" id="PRO_5043743031" description="Peptidyl-tRNA hydrolase" evidence="2">
    <location>
        <begin position="19"/>
        <end position="249"/>
    </location>
</feature>